<accession>A0A8S9YMQ6</accession>
<dbReference type="PANTHER" id="PTHR12011">
    <property type="entry name" value="ADHESION G-PROTEIN COUPLED RECEPTOR"/>
    <property type="match status" value="1"/>
</dbReference>
<dbReference type="Gene3D" id="1.20.1070.10">
    <property type="entry name" value="Rhodopsin 7-helix transmembrane proteins"/>
    <property type="match status" value="1"/>
</dbReference>
<evidence type="ECO:0000256" key="4">
    <source>
        <dbReference type="ARBA" id="ARBA00023136"/>
    </source>
</evidence>
<dbReference type="Pfam" id="PF01825">
    <property type="entry name" value="GPS"/>
    <property type="match status" value="1"/>
</dbReference>
<evidence type="ECO:0000256" key="1">
    <source>
        <dbReference type="ARBA" id="ARBA00004141"/>
    </source>
</evidence>
<dbReference type="GO" id="GO:0007166">
    <property type="term" value="P:cell surface receptor signaling pathway"/>
    <property type="evidence" value="ECO:0007669"/>
    <property type="project" value="InterPro"/>
</dbReference>
<sequence length="1613" mass="178417">MLVDGVNYGTNDLKGNKVYKERAGPPYITLGRFDVDDQSLWLSPSQADAKDDQSGGRDSPSWEMANFALGEMTYFKKRLTEDEYRDYWGFLGVSHYRHFNGHLWFGINLIDTNVNELLNAARTQMNRPGPILSGLPSSNVLLLRNPTAAQLSNGSSLRLGVLDEKHCTRQTVFCPEGLSAGSWIRFGGPSQLGAPTVRRPIILFTGAGGKFGMTINHTADELGAWVQIRSNSITERNWWCRASGLGLRQTTANMQWMHYGIVWGPLPDSKNVVLHILLNGRERAQCSSDDHSEAKPEFGWVRDAALRAAKLYDETETDQESYILLSVDGLEPMDATMSVALMALTPTVLTGSSVLKLLGLDYTQYLTFHISTFYWPISGFFRQLTPGRITPLRVASVYNSQDVYAGAMCTDGTNQSYIALSGDLVDGNGQTNLKDACIINPTRCYSYVFIMECKQPKRLSSETSPNSEVEMELFRTAPINAPLNTVGLTIAISSDSQRLLVTARSEFRTLSNSVPLTAVNMSNKWMKLEVIYTEKLLVIRNAGVILASSINGSLKMEQNLPLSSIETANLNMLVGRGYPICVSEVATIDVPVGEDPESLINSGTAIYCYPESDFLLELKGMETDHVGMSDAAQSLQELISPFSLTQVPCLYNPNSCRHGGFTLSIWIRVDMFKDSNEKEIKPNNEQPLSAVLFSTGPPANRGLLIKVIQRMTEGKVFLDLQAEVQTSTDRWLINSPNALQLGQWTNLGVNWQAAIEMKSGSLEIYSNGIRQRSSTLPQSSVTVPVNISTEPGLYFNMALLTKTNSPEQTEQHFIIGAVNHLSFWESGSISCTRPRNTKQNLLGLCSPDESVPEKAVCTVLRDCLQADGAVCLDPTMQNLHRMANQAGWLADPRDFQRLLNLALEIAQTIDLSQEDGDNVKDFLEAVLIIMQQWPKALGSACDITPSEYCITLLTDRDSMVTLLLRLNALISRSSFEIAWDELLQMGKVQPTVITNTVSGVMFATGSALKTLSDCQQVHRVSTDVGVAMSVAVNMKPHCAGLKVSVTSQSLLNSITLGQATFNLSSSVFEQPNQQAAAGLVTLMGIPATTPDERFVAGGLKKNRFSKAALGGPLGLKNFSKPVTTLSLKSLLKSTTTLQIQSPVYVFDLHRSDSTRLTDNKPVSFMIELSEPNEYEDVYFYRTTGRRGWKADATLTAHELGITGQLVLAYPVRCVYWTVESKDAGLWDTSGCFVTTANLTHVSCTCSHASVFAVAMEPRNAEGRKRLIWNTWGVSTEEQHKFLLKLLLLSTNILSLSCSFVFLFTLIAYLCRRTFRDIYIIHVILCFTFILLHTTLLMEPLVGRTELGCRAVGLLLHMSGVLTTSWLFCETIALFRCFVLGDFSSTRFWTWLFGLIAPLAVVLLPVGLSQLSSHGDDLLCFPAHESFVFWSMTGSILVYLCSAIIVCLIIGCNIETPAYLKPKLIEKLIKRVNHLNFLIAFATICWIAVVLVVLLPIPYLPYVAFGCLSLQGTLVFLLLGLSDVDLLTFYCGKFSDYSGSVSSDKTDRTKLFNILSKSADEYFSEASQKFDVEFQHQQGVISSSGNLQSTESHRFALPDSTNIYRRSIPNEQDM</sequence>
<dbReference type="InterPro" id="IPR000203">
    <property type="entry name" value="GPS"/>
</dbReference>
<reference evidence="9" key="1">
    <citation type="submission" date="2019-07" db="EMBL/GenBank/DDBJ databases">
        <title>Annotation for the trematode Paragonimus miyazaki's.</title>
        <authorList>
            <person name="Choi Y.-J."/>
        </authorList>
    </citation>
    <scope>NUCLEOTIDE SEQUENCE</scope>
    <source>
        <strain evidence="9">Japan</strain>
    </source>
</reference>
<keyword evidence="10" id="KW-1185">Reference proteome</keyword>
<evidence type="ECO:0000313" key="9">
    <source>
        <dbReference type="EMBL" id="KAF7255982.1"/>
    </source>
</evidence>
<dbReference type="EMBL" id="JTDE01003509">
    <property type="protein sequence ID" value="KAF7255982.1"/>
    <property type="molecule type" value="Genomic_DNA"/>
</dbReference>
<feature type="transmembrane region" description="Helical" evidence="6">
    <location>
        <begin position="1285"/>
        <end position="1310"/>
    </location>
</feature>
<dbReference type="InterPro" id="IPR017981">
    <property type="entry name" value="GPCR_2-like_7TM"/>
</dbReference>
<keyword evidence="2 6" id="KW-0812">Transmembrane</keyword>
<keyword evidence="4 6" id="KW-0472">Membrane</keyword>
<evidence type="ECO:0000256" key="3">
    <source>
        <dbReference type="ARBA" id="ARBA00022989"/>
    </source>
</evidence>
<evidence type="ECO:0000256" key="5">
    <source>
        <dbReference type="ARBA" id="ARBA00023157"/>
    </source>
</evidence>
<protein>
    <recommendedName>
        <fullName evidence="11">GPS domain-containing protein</fullName>
    </recommendedName>
</protein>
<feature type="transmembrane region" description="Helical" evidence="6">
    <location>
        <begin position="1357"/>
        <end position="1380"/>
    </location>
</feature>
<feature type="transmembrane region" description="Helical" evidence="6">
    <location>
        <begin position="1427"/>
        <end position="1453"/>
    </location>
</feature>
<dbReference type="PANTHER" id="PTHR12011:SF347">
    <property type="entry name" value="FI21270P1-RELATED"/>
    <property type="match status" value="1"/>
</dbReference>
<dbReference type="PROSITE" id="PS50261">
    <property type="entry name" value="G_PROTEIN_RECEP_F2_4"/>
    <property type="match status" value="1"/>
</dbReference>
<dbReference type="GO" id="GO:0004930">
    <property type="term" value="F:G protein-coupled receptor activity"/>
    <property type="evidence" value="ECO:0007669"/>
    <property type="project" value="InterPro"/>
</dbReference>
<evidence type="ECO:0000256" key="2">
    <source>
        <dbReference type="ARBA" id="ARBA00022692"/>
    </source>
</evidence>
<dbReference type="SUPFAM" id="SSF49899">
    <property type="entry name" value="Concanavalin A-like lectins/glucanases"/>
    <property type="match status" value="1"/>
</dbReference>
<feature type="transmembrane region" description="Helical" evidence="6">
    <location>
        <begin position="1317"/>
        <end position="1337"/>
    </location>
</feature>
<dbReference type="GO" id="GO:0005886">
    <property type="term" value="C:plasma membrane"/>
    <property type="evidence" value="ECO:0007669"/>
    <property type="project" value="TreeGrafter"/>
</dbReference>
<dbReference type="InterPro" id="IPR013320">
    <property type="entry name" value="ConA-like_dom_sf"/>
</dbReference>
<dbReference type="InterPro" id="IPR000832">
    <property type="entry name" value="GPCR_2_secretin-like"/>
</dbReference>
<feature type="transmembrane region" description="Helical" evidence="6">
    <location>
        <begin position="1474"/>
        <end position="1496"/>
    </location>
</feature>
<evidence type="ECO:0000313" key="10">
    <source>
        <dbReference type="Proteomes" id="UP000822476"/>
    </source>
</evidence>
<gene>
    <name evidence="9" type="ORF">EG68_06968</name>
</gene>
<feature type="transmembrane region" description="Helical" evidence="6">
    <location>
        <begin position="1387"/>
        <end position="1407"/>
    </location>
</feature>
<organism evidence="9 10">
    <name type="scientific">Paragonimus skrjabini miyazakii</name>
    <dbReference type="NCBI Taxonomy" id="59628"/>
    <lineage>
        <taxon>Eukaryota</taxon>
        <taxon>Metazoa</taxon>
        <taxon>Spiralia</taxon>
        <taxon>Lophotrochozoa</taxon>
        <taxon>Platyhelminthes</taxon>
        <taxon>Trematoda</taxon>
        <taxon>Digenea</taxon>
        <taxon>Plagiorchiida</taxon>
        <taxon>Troglotremata</taxon>
        <taxon>Troglotrematidae</taxon>
        <taxon>Paragonimus</taxon>
    </lineage>
</organism>
<evidence type="ECO:0000259" key="7">
    <source>
        <dbReference type="PROSITE" id="PS50221"/>
    </source>
</evidence>
<keyword evidence="3 6" id="KW-1133">Transmembrane helix</keyword>
<name>A0A8S9YMQ6_9TREM</name>
<comment type="caution">
    <text evidence="9">The sequence shown here is derived from an EMBL/GenBank/DDBJ whole genome shotgun (WGS) entry which is preliminary data.</text>
</comment>
<dbReference type="Gene3D" id="2.60.120.200">
    <property type="match status" value="1"/>
</dbReference>
<dbReference type="Gene3D" id="2.60.220.50">
    <property type="match status" value="1"/>
</dbReference>
<dbReference type="Pfam" id="PF00002">
    <property type="entry name" value="7tm_2"/>
    <property type="match status" value="1"/>
</dbReference>
<comment type="subcellular location">
    <subcellularLocation>
        <location evidence="1">Membrane</location>
        <topology evidence="1">Multi-pass membrane protein</topology>
    </subcellularLocation>
</comment>
<dbReference type="InterPro" id="IPR046338">
    <property type="entry name" value="GAIN_dom_sf"/>
</dbReference>
<feature type="domain" description="GAIN-B" evidence="7">
    <location>
        <begin position="1116"/>
        <end position="1261"/>
    </location>
</feature>
<proteinExistence type="predicted"/>
<dbReference type="Proteomes" id="UP000822476">
    <property type="component" value="Unassembled WGS sequence"/>
</dbReference>
<evidence type="ECO:0000256" key="6">
    <source>
        <dbReference type="SAM" id="Phobius"/>
    </source>
</evidence>
<dbReference type="InterPro" id="IPR057244">
    <property type="entry name" value="GAIN_B"/>
</dbReference>
<feature type="domain" description="G-protein coupled receptors family 2 profile 2" evidence="8">
    <location>
        <begin position="1283"/>
        <end position="1522"/>
    </location>
</feature>
<dbReference type="PROSITE" id="PS50221">
    <property type="entry name" value="GAIN_B"/>
    <property type="match status" value="1"/>
</dbReference>
<dbReference type="SMART" id="SM00303">
    <property type="entry name" value="GPS"/>
    <property type="match status" value="1"/>
</dbReference>
<dbReference type="OrthoDB" id="10034530at2759"/>
<evidence type="ECO:0008006" key="11">
    <source>
        <dbReference type="Google" id="ProtNLM"/>
    </source>
</evidence>
<keyword evidence="5" id="KW-1015">Disulfide bond</keyword>
<evidence type="ECO:0000259" key="8">
    <source>
        <dbReference type="PROSITE" id="PS50261"/>
    </source>
</evidence>
<feature type="transmembrane region" description="Helical" evidence="6">
    <location>
        <begin position="1502"/>
        <end position="1520"/>
    </location>
</feature>